<gene>
    <name evidence="1" type="ORF">BW733_05255</name>
</gene>
<proteinExistence type="predicted"/>
<organism evidence="1 2">
    <name type="scientific">Tessaracoccus flavescens</name>
    <dbReference type="NCBI Taxonomy" id="399497"/>
    <lineage>
        <taxon>Bacteria</taxon>
        <taxon>Bacillati</taxon>
        <taxon>Actinomycetota</taxon>
        <taxon>Actinomycetes</taxon>
        <taxon>Propionibacteriales</taxon>
        <taxon>Propionibacteriaceae</taxon>
        <taxon>Tessaracoccus</taxon>
    </lineage>
</organism>
<keyword evidence="2" id="KW-1185">Reference proteome</keyword>
<evidence type="ECO:0000313" key="2">
    <source>
        <dbReference type="Proteomes" id="UP000188235"/>
    </source>
</evidence>
<dbReference type="STRING" id="399497.BW733_05255"/>
<accession>A0A1Q2CW44</accession>
<dbReference type="EMBL" id="CP019607">
    <property type="protein sequence ID" value="AQP50327.1"/>
    <property type="molecule type" value="Genomic_DNA"/>
</dbReference>
<dbReference type="RefSeq" id="WP_077348562.1">
    <property type="nucleotide sequence ID" value="NZ_CP019607.1"/>
</dbReference>
<protein>
    <submittedName>
        <fullName evidence="1">Uncharacterized protein</fullName>
    </submittedName>
</protein>
<dbReference type="Proteomes" id="UP000188235">
    <property type="component" value="Chromosome"/>
</dbReference>
<evidence type="ECO:0000313" key="1">
    <source>
        <dbReference type="EMBL" id="AQP50327.1"/>
    </source>
</evidence>
<dbReference type="KEGG" id="tfa:BW733_05255"/>
<sequence length="467" mass="51194">MKNVIGPGGVRYPVTPDIERFLRSMDRDALQSLVLEMAGYSPEAMRSLQLRATPEDEPTASELLVTVDGALAGVDLDYHDPFYEDVDDGVQAVEEVVDELERHLDDGAHPVVRRVLQHLLTRLGDLARDADNDGALLEVAERASALFGRAVAGHVDPVSLARWVVGFRVEYGGWPSLTLDAVAHAFDEPAWDAYRTSVATLGGGGPAADPYRSETDRILLELADHDGNIERAVALLSGGDHPYYPEILRRLHDAGRPADVLVWLDRAVSQGCVDVAWRAGPTIVPVEDAVDAYLEGGRPDAALAIARTLFDRDLSVDAFRLLIYVAERSGRQEELRTWAFEQATQRARRSGGAHLVRLHLADGNVTHAWEAADAFGSGHAWRELVDASEDGFPLRAARLCLAQVLESLTTPDSKRYPAIVDLLVKARALYDKAGHRAEADSESIRLREVYRRRPALMSAMDRAGLPA</sequence>
<dbReference type="AlphaFoldDB" id="A0A1Q2CW44"/>
<dbReference type="OrthoDB" id="3677745at2"/>
<reference evidence="1 2" key="1">
    <citation type="journal article" date="2008" name="Int. J. Syst. Evol. Microbiol.">
        <title>Tessaracoccus flavescens sp. nov., isolated from marine sediment.</title>
        <authorList>
            <person name="Lee D.W."/>
            <person name="Lee S.D."/>
        </authorList>
    </citation>
    <scope>NUCLEOTIDE SEQUENCE [LARGE SCALE GENOMIC DNA]</scope>
    <source>
        <strain evidence="1 2">SST-39T</strain>
    </source>
</reference>
<name>A0A1Q2CW44_9ACTN</name>